<protein>
    <submittedName>
        <fullName evidence="1">Uncharacterized protein</fullName>
    </submittedName>
</protein>
<reference evidence="1" key="1">
    <citation type="submission" date="2018-04" db="EMBL/GenBank/DDBJ databases">
        <title>Draft Genome Sequences of Chryseobacterium lactis NCTC11390T isolated from milk, Chryseobacterium oncorhynchi 701B-08T from rainbow trout, and Chryseobacterium viscerum 687B-08T from diseased fish.</title>
        <authorList>
            <person name="Jeong J.-J."/>
            <person name="Lee Y.J."/>
            <person name="Pathiraja D."/>
            <person name="Park B."/>
            <person name="Choi I.-G."/>
            <person name="Kim K.D."/>
        </authorList>
    </citation>
    <scope>NUCLEOTIDE SEQUENCE [LARGE SCALE GENOMIC DNA]</scope>
    <source>
        <strain evidence="1">701B-08</strain>
    </source>
</reference>
<dbReference type="AlphaFoldDB" id="A0A316WWI5"/>
<name>A0A316WWI5_9FLAO</name>
<dbReference type="Proteomes" id="UP000236182">
    <property type="component" value="Unassembled WGS sequence"/>
</dbReference>
<gene>
    <name evidence="1" type="ORF">C1638_005710</name>
</gene>
<evidence type="ECO:0000313" key="2">
    <source>
        <dbReference type="Proteomes" id="UP000236182"/>
    </source>
</evidence>
<dbReference type="EMBL" id="PPEI02000002">
    <property type="protein sequence ID" value="PWN65881.1"/>
    <property type="molecule type" value="Genomic_DNA"/>
</dbReference>
<comment type="caution">
    <text evidence="1">The sequence shown here is derived from an EMBL/GenBank/DDBJ whole genome shotgun (WGS) entry which is preliminary data.</text>
</comment>
<sequence length="75" mass="9224">MHFEDFFNYTKWRHFDNSLLPYYVWKIKSYSSLLIMSLLDGYKTNKNELSELMLNIFIKKELFLNDLKSGNKDFW</sequence>
<accession>A0A316WWI5</accession>
<proteinExistence type="predicted"/>
<organism evidence="1 2">
    <name type="scientific">Chryseobacterium oncorhynchi</name>
    <dbReference type="NCBI Taxonomy" id="741074"/>
    <lineage>
        <taxon>Bacteria</taxon>
        <taxon>Pseudomonadati</taxon>
        <taxon>Bacteroidota</taxon>
        <taxon>Flavobacteriia</taxon>
        <taxon>Flavobacteriales</taxon>
        <taxon>Weeksellaceae</taxon>
        <taxon>Chryseobacterium group</taxon>
        <taxon>Chryseobacterium</taxon>
    </lineage>
</organism>
<evidence type="ECO:0000313" key="1">
    <source>
        <dbReference type="EMBL" id="PWN65881.1"/>
    </source>
</evidence>
<keyword evidence="2" id="KW-1185">Reference proteome</keyword>